<protein>
    <submittedName>
        <fullName evidence="6">Rpn14p</fullName>
    </submittedName>
</protein>
<dbReference type="Gene3D" id="2.130.10.10">
    <property type="entry name" value="YVTN repeat-like/Quinoprotein amine dehydrogenase"/>
    <property type="match status" value="2"/>
</dbReference>
<evidence type="ECO:0000256" key="2">
    <source>
        <dbReference type="ARBA" id="ARBA00022737"/>
    </source>
</evidence>
<dbReference type="AlphaFoldDB" id="A0A167FI90"/>
<comment type="similarity">
    <text evidence="4">Belongs to the WD repeat PAAF1/RPN14 family.</text>
</comment>
<dbReference type="InterPro" id="IPR001680">
    <property type="entry name" value="WD40_rpt"/>
</dbReference>
<name>A0A167FI90_9ASCO</name>
<evidence type="ECO:0000256" key="1">
    <source>
        <dbReference type="ARBA" id="ARBA00022574"/>
    </source>
</evidence>
<dbReference type="PANTHER" id="PTHR19857:SF19">
    <property type="entry name" value="26S PROTEASOME REGULATORY SUBUNIT RPN14"/>
    <property type="match status" value="1"/>
</dbReference>
<dbReference type="InterPro" id="IPR036322">
    <property type="entry name" value="WD40_repeat_dom_sf"/>
</dbReference>
<dbReference type="Pfam" id="PF00400">
    <property type="entry name" value="WD40"/>
    <property type="match status" value="2"/>
</dbReference>
<dbReference type="InterPro" id="IPR051179">
    <property type="entry name" value="WD_repeat_multifunction"/>
</dbReference>
<keyword evidence="1 5" id="KW-0853">WD repeat</keyword>
<dbReference type="RefSeq" id="XP_018737809.1">
    <property type="nucleotide sequence ID" value="XM_018879940.1"/>
</dbReference>
<dbReference type="OrthoDB" id="10257301at2759"/>
<dbReference type="PROSITE" id="PS50294">
    <property type="entry name" value="WD_REPEATS_REGION"/>
    <property type="match status" value="1"/>
</dbReference>
<dbReference type="InterPro" id="IPR019775">
    <property type="entry name" value="WD40_repeat_CS"/>
</dbReference>
<dbReference type="KEGG" id="slb:AWJ20_2959"/>
<feature type="repeat" description="WD" evidence="5">
    <location>
        <begin position="139"/>
        <end position="180"/>
    </location>
</feature>
<dbReference type="PROSITE" id="PS50082">
    <property type="entry name" value="WD_REPEATS_2"/>
    <property type="match status" value="2"/>
</dbReference>
<dbReference type="EMBL" id="CP014503">
    <property type="protein sequence ID" value="ANB15332.1"/>
    <property type="molecule type" value="Genomic_DNA"/>
</dbReference>
<gene>
    <name evidence="6" type="primary">RPN14</name>
    <name evidence="6" type="ORF">AWJ20_2959</name>
</gene>
<dbReference type="PANTHER" id="PTHR19857">
    <property type="entry name" value="MITOCHONDRIAL DIVISION PROTEIN 1-RELATED"/>
    <property type="match status" value="1"/>
</dbReference>
<evidence type="ECO:0000256" key="4">
    <source>
        <dbReference type="ARBA" id="ARBA00038321"/>
    </source>
</evidence>
<keyword evidence="7" id="KW-1185">Reference proteome</keyword>
<dbReference type="GO" id="GO:0000502">
    <property type="term" value="C:proteasome complex"/>
    <property type="evidence" value="ECO:0007669"/>
    <property type="project" value="UniProtKB-KW"/>
</dbReference>
<evidence type="ECO:0000313" key="7">
    <source>
        <dbReference type="Proteomes" id="UP000189580"/>
    </source>
</evidence>
<sequence length="403" mass="42851">MAIPRITIQSSALDVISDVESKKIAHDSFWVSWDDISNDIEVYQINGESLVLRSTGAIEIKKHGNRQLSATYEHTTSAVIEFPSKKFPNYQSSQPLSHIPSAITTIDVASRGDLLLVGTSRGELTVLSAQDRGTVIRKLKGHLMHTTKAKFFPSGQAAVSIGSDFQIKIWNIVDGSNPRTLTGHKGHITDIGIIERGRNIVSSSKDATVKLWEVGSAKEISSFDAGSAVNALAILGGPSIFEDVAALKFGVDNKTIAIGLETESIVSSWDLRTSAEAFKLSVPAPTTSIASHQENTLVTGHSTGEVCSWDVRNPSSALSCVNLSSSTSSASAITSLSVSSDSVVFSTEGETDVYKLNLSTTNNFDLSSASTTYLAGGSDPVTSIVQNASTVFMAGKNSSIWAY</sequence>
<dbReference type="GeneID" id="30034927"/>
<keyword evidence="2" id="KW-0677">Repeat</keyword>
<evidence type="ECO:0000313" key="6">
    <source>
        <dbReference type="EMBL" id="ANB15332.1"/>
    </source>
</evidence>
<reference evidence="6 7" key="1">
    <citation type="submission" date="2016-02" db="EMBL/GenBank/DDBJ databases">
        <title>Complete genome sequence and transcriptome regulation of the pentose utilising yeast Sugiyamaella lignohabitans.</title>
        <authorList>
            <person name="Bellasio M."/>
            <person name="Peymann A."/>
            <person name="Valli M."/>
            <person name="Sipitzky M."/>
            <person name="Graf A."/>
            <person name="Sauer M."/>
            <person name="Marx H."/>
            <person name="Mattanovich D."/>
        </authorList>
    </citation>
    <scope>NUCLEOTIDE SEQUENCE [LARGE SCALE GENOMIC DNA]</scope>
    <source>
        <strain evidence="6 7">CBS 10342</strain>
    </source>
</reference>
<dbReference type="PROSITE" id="PS00678">
    <property type="entry name" value="WD_REPEATS_1"/>
    <property type="match status" value="2"/>
</dbReference>
<organism evidence="6 7">
    <name type="scientific">Sugiyamaella lignohabitans</name>
    <dbReference type="NCBI Taxonomy" id="796027"/>
    <lineage>
        <taxon>Eukaryota</taxon>
        <taxon>Fungi</taxon>
        <taxon>Dikarya</taxon>
        <taxon>Ascomycota</taxon>
        <taxon>Saccharomycotina</taxon>
        <taxon>Dipodascomycetes</taxon>
        <taxon>Dipodascales</taxon>
        <taxon>Trichomonascaceae</taxon>
        <taxon>Sugiyamaella</taxon>
    </lineage>
</organism>
<evidence type="ECO:0000256" key="3">
    <source>
        <dbReference type="ARBA" id="ARBA00022942"/>
    </source>
</evidence>
<proteinExistence type="inferred from homology"/>
<accession>A0A167FI90</accession>
<dbReference type="SMART" id="SM00320">
    <property type="entry name" value="WD40"/>
    <property type="match status" value="4"/>
</dbReference>
<feature type="repeat" description="WD" evidence="5">
    <location>
        <begin position="181"/>
        <end position="222"/>
    </location>
</feature>
<keyword evidence="3" id="KW-0647">Proteasome</keyword>
<evidence type="ECO:0000256" key="5">
    <source>
        <dbReference type="PROSITE-ProRule" id="PRU00221"/>
    </source>
</evidence>
<dbReference type="InterPro" id="IPR015943">
    <property type="entry name" value="WD40/YVTN_repeat-like_dom_sf"/>
</dbReference>
<dbReference type="Proteomes" id="UP000189580">
    <property type="component" value="Chromosome b"/>
</dbReference>
<dbReference type="SUPFAM" id="SSF50978">
    <property type="entry name" value="WD40 repeat-like"/>
    <property type="match status" value="1"/>
</dbReference>